<gene>
    <name evidence="2" type="ORF">DGUA_6G016219</name>
</gene>
<feature type="transmembrane region" description="Helical" evidence="1">
    <location>
        <begin position="103"/>
        <end position="128"/>
    </location>
</feature>
<reference evidence="3" key="1">
    <citation type="submission" date="2018-01" db="EMBL/GenBank/DDBJ databases">
        <authorList>
            <person name="Alioto T."/>
            <person name="Alioto T."/>
        </authorList>
    </citation>
    <scope>NUCLEOTIDE SEQUENCE [LARGE SCALE GENOMIC DNA]</scope>
</reference>
<name>A0A3B0KC48_DROGU</name>
<feature type="transmembrane region" description="Helical" evidence="1">
    <location>
        <begin position="68"/>
        <end position="91"/>
    </location>
</feature>
<dbReference type="EMBL" id="OUUW01000008">
    <property type="protein sequence ID" value="SPP83749.1"/>
    <property type="molecule type" value="Genomic_DNA"/>
</dbReference>
<keyword evidence="1" id="KW-1133">Transmembrane helix</keyword>
<keyword evidence="3" id="KW-1185">Reference proteome</keyword>
<organism evidence="2 3">
    <name type="scientific">Drosophila guanche</name>
    <name type="common">Fruit fly</name>
    <dbReference type="NCBI Taxonomy" id="7266"/>
    <lineage>
        <taxon>Eukaryota</taxon>
        <taxon>Metazoa</taxon>
        <taxon>Ecdysozoa</taxon>
        <taxon>Arthropoda</taxon>
        <taxon>Hexapoda</taxon>
        <taxon>Insecta</taxon>
        <taxon>Pterygota</taxon>
        <taxon>Neoptera</taxon>
        <taxon>Endopterygota</taxon>
        <taxon>Diptera</taxon>
        <taxon>Brachycera</taxon>
        <taxon>Muscomorpha</taxon>
        <taxon>Ephydroidea</taxon>
        <taxon>Drosophilidae</taxon>
        <taxon>Drosophila</taxon>
        <taxon>Sophophora</taxon>
    </lineage>
</organism>
<evidence type="ECO:0000313" key="2">
    <source>
        <dbReference type="EMBL" id="SPP83749.1"/>
    </source>
</evidence>
<accession>A0A3B0KC48</accession>
<feature type="non-terminal residue" evidence="2">
    <location>
        <position position="186"/>
    </location>
</feature>
<dbReference type="AlphaFoldDB" id="A0A3B0KC48"/>
<keyword evidence="1" id="KW-0812">Transmembrane</keyword>
<evidence type="ECO:0000313" key="3">
    <source>
        <dbReference type="Proteomes" id="UP000268350"/>
    </source>
</evidence>
<sequence length="186" mass="21539">LFVKVVSLLSRCPSLTLTLPLLPPVYINLSSPASFSFQPLYLCHRFECHWVALLLQRLASCFHMRNDFLFFCRFCFCFCLSFYLDWIYIVSVSRFQVFYRRRGGLFIICLTVGCPWLILDVGISLLYALQSLPLLMQSKWPPPLLLSVFLSLLSSQKYHLRVSGSIRMQMTQMYQHILGAICCPSS</sequence>
<dbReference type="Proteomes" id="UP000268350">
    <property type="component" value="Unassembled WGS sequence"/>
</dbReference>
<protein>
    <submittedName>
        <fullName evidence="2">Uncharacterized protein</fullName>
    </submittedName>
</protein>
<keyword evidence="1" id="KW-0472">Membrane</keyword>
<evidence type="ECO:0000256" key="1">
    <source>
        <dbReference type="SAM" id="Phobius"/>
    </source>
</evidence>
<proteinExistence type="predicted"/>
<feature type="non-terminal residue" evidence="2">
    <location>
        <position position="1"/>
    </location>
</feature>